<evidence type="ECO:0000259" key="6">
    <source>
        <dbReference type="PROSITE" id="PS50878"/>
    </source>
</evidence>
<dbReference type="InterPro" id="IPR020847">
    <property type="entry name" value="AP_endonuclease_F1_BS"/>
</dbReference>
<feature type="domain" description="PHD-type" evidence="5">
    <location>
        <begin position="52"/>
        <end position="108"/>
    </location>
</feature>
<dbReference type="GO" id="GO:0007508">
    <property type="term" value="P:larval heart development"/>
    <property type="evidence" value="ECO:0007669"/>
    <property type="project" value="TreeGrafter"/>
</dbReference>
<dbReference type="Pfam" id="PF00078">
    <property type="entry name" value="RVT_1"/>
    <property type="match status" value="1"/>
</dbReference>
<dbReference type="SUPFAM" id="SSF56219">
    <property type="entry name" value="DNase I-like"/>
    <property type="match status" value="1"/>
</dbReference>
<evidence type="ECO:0000256" key="2">
    <source>
        <dbReference type="ARBA" id="ARBA00022771"/>
    </source>
</evidence>
<dbReference type="EMBL" id="JAIZAY010000020">
    <property type="protein sequence ID" value="KAJ8022575.1"/>
    <property type="molecule type" value="Genomic_DNA"/>
</dbReference>
<organism evidence="7 8">
    <name type="scientific">Holothuria leucospilota</name>
    <name type="common">Black long sea cucumber</name>
    <name type="synonym">Mertensiothuria leucospilota</name>
    <dbReference type="NCBI Taxonomy" id="206669"/>
    <lineage>
        <taxon>Eukaryota</taxon>
        <taxon>Metazoa</taxon>
        <taxon>Echinodermata</taxon>
        <taxon>Eleutherozoa</taxon>
        <taxon>Echinozoa</taxon>
        <taxon>Holothuroidea</taxon>
        <taxon>Aspidochirotacea</taxon>
        <taxon>Aspidochirotida</taxon>
        <taxon>Holothuriidae</taxon>
        <taxon>Holothuria</taxon>
    </lineage>
</organism>
<dbReference type="GO" id="GO:0031012">
    <property type="term" value="C:extracellular matrix"/>
    <property type="evidence" value="ECO:0007669"/>
    <property type="project" value="TreeGrafter"/>
</dbReference>
<name>A0A9Q0YJQ5_HOLLE</name>
<dbReference type="SMART" id="SM00249">
    <property type="entry name" value="PHD"/>
    <property type="match status" value="2"/>
</dbReference>
<proteinExistence type="predicted"/>
<evidence type="ECO:0000256" key="4">
    <source>
        <dbReference type="PROSITE-ProRule" id="PRU00146"/>
    </source>
</evidence>
<dbReference type="Pfam" id="PF00628">
    <property type="entry name" value="PHD"/>
    <property type="match status" value="1"/>
</dbReference>
<feature type="domain" description="PHD-type" evidence="5">
    <location>
        <begin position="1"/>
        <end position="54"/>
    </location>
</feature>
<dbReference type="PROSITE" id="PS00726">
    <property type="entry name" value="AP_NUCLEASE_F1_1"/>
    <property type="match status" value="1"/>
</dbReference>
<dbReference type="Pfam" id="PF03372">
    <property type="entry name" value="Exo_endo_phos"/>
    <property type="match status" value="1"/>
</dbReference>
<dbReference type="PANTHER" id="PTHR33395">
    <property type="entry name" value="TRANSCRIPTASE, PUTATIVE-RELATED-RELATED"/>
    <property type="match status" value="1"/>
</dbReference>
<protein>
    <submittedName>
        <fullName evidence="7">Uncharacterized protein</fullName>
    </submittedName>
</protein>
<dbReference type="GO" id="GO:0006281">
    <property type="term" value="P:DNA repair"/>
    <property type="evidence" value="ECO:0007669"/>
    <property type="project" value="InterPro"/>
</dbReference>
<keyword evidence="3" id="KW-0862">Zinc</keyword>
<dbReference type="GO" id="GO:0008270">
    <property type="term" value="F:zinc ion binding"/>
    <property type="evidence" value="ECO:0007669"/>
    <property type="project" value="UniProtKB-KW"/>
</dbReference>
<dbReference type="GO" id="GO:0061343">
    <property type="term" value="P:cell adhesion involved in heart morphogenesis"/>
    <property type="evidence" value="ECO:0007669"/>
    <property type="project" value="TreeGrafter"/>
</dbReference>
<reference evidence="7" key="1">
    <citation type="submission" date="2021-10" db="EMBL/GenBank/DDBJ databases">
        <title>Tropical sea cucumber genome reveals ecological adaptation and Cuvierian tubules defense mechanism.</title>
        <authorList>
            <person name="Chen T."/>
        </authorList>
    </citation>
    <scope>NUCLEOTIDE SEQUENCE</scope>
    <source>
        <strain evidence="7">Nanhai2018</strain>
        <tissue evidence="7">Muscle</tissue>
    </source>
</reference>
<gene>
    <name evidence="7" type="ORF">HOLleu_37518</name>
</gene>
<dbReference type="SUPFAM" id="SSF57903">
    <property type="entry name" value="FYVE/PHD zinc finger"/>
    <property type="match status" value="2"/>
</dbReference>
<dbReference type="InterPro" id="IPR013083">
    <property type="entry name" value="Znf_RING/FYVE/PHD"/>
</dbReference>
<dbReference type="Gene3D" id="3.60.10.10">
    <property type="entry name" value="Endonuclease/exonuclease/phosphatase"/>
    <property type="match status" value="1"/>
</dbReference>
<dbReference type="CDD" id="cd15489">
    <property type="entry name" value="PHD_SF"/>
    <property type="match status" value="1"/>
</dbReference>
<evidence type="ECO:0000313" key="7">
    <source>
        <dbReference type="EMBL" id="KAJ8022575.1"/>
    </source>
</evidence>
<keyword evidence="1" id="KW-0479">Metal-binding</keyword>
<dbReference type="PANTHER" id="PTHR33395:SF22">
    <property type="entry name" value="REVERSE TRANSCRIPTASE DOMAIN-CONTAINING PROTEIN"/>
    <property type="match status" value="1"/>
</dbReference>
<comment type="caution">
    <text evidence="7">The sequence shown here is derived from an EMBL/GenBank/DDBJ whole genome shotgun (WGS) entry which is preliminary data.</text>
</comment>
<dbReference type="Gene3D" id="3.30.40.10">
    <property type="entry name" value="Zinc/RING finger domain, C3HC4 (zinc finger)"/>
    <property type="match status" value="2"/>
</dbReference>
<dbReference type="Proteomes" id="UP001152320">
    <property type="component" value="Chromosome 20"/>
</dbReference>
<dbReference type="PROSITE" id="PS50016">
    <property type="entry name" value="ZF_PHD_2"/>
    <property type="match status" value="2"/>
</dbReference>
<sequence length="1094" mass="124345">MCAKLVKKNDNAVQCDGCDHWVHIRCADIDREGYKLLQLSKPEDKWYCSKCSSPCGICLKGVRGDDPAIECDSCKKWIHNRCSLVDDSHYDHIQATNCIWMCPNCDNGNLSNTWGLTAPQTENSFHALNPDSGNAHSIPSIDGKSSARRPSGKTALKKEVSIVSININGLRGKKLDLQTILSESNPDVVALQETKIDSTVTNTELIPPCLEYEIFRNDRTLRGGGTMLLIKNHLSPTQVNFIADGSESIWAKVSINGTWHYIASWYRDPDAHVEHISLLRDQLSKIMTSHRNSKLPCFHVLGDFNFSQIDWAHRLDKDSGNSVSNHSGKLLLDIINDFAADQLVKSPTRGNNTLDLVITNTPSQYTDVSTMDSPSDHAAIVCKLKCLFPNLKQPRRRITQYSKGDYATMRRDTRGFCIKYFNGGQDMRTVEENWQLIKSFLEKTVKANIPTKMTKSRKSLPWITDTIRRLVRRRNRLHAIFKKTGKADVRKRWVELRSKIKREVYISHKNYINGMIGDIKVDAKPFWRYINGQKKDKHTIPPLKSNSKVAVSDMDKAQALNSQFSSVFSKTVFTTIPFFRSVCGKMPDITISTHGVEKLLHGLKPNKAMGPDNIHPWVLKEIATDFAPVLSHLFQQSLTNGRIPEDWKTAYVCPIYKKGDNTLPSNYRPVSLTCVCCKLLEHIIASNLMNHFEHNNLLATNQHAFRKLHSCETQLVSIIEDWASSLDNHKQIDAFILDFEKAFDTVPHELLKTKLHTLGVSKQILRWIDDFLGDRRQVVVVNGTRSSSEDVMSGVPQGSVLGPILFLAHINDIGGVVTSEVRLFADDCVCYRIIETEDDCCKLQDDIQHLGQWATTWGMRFQPTKCSIITFARKKHPIPFKYLLNRVELPNVDCIKYLGITITKDLNWDQHIQSICNKGNRVLGILYRNLSFCPREVKIAAYKGLLRPVLEYASTVWDPHQVCLRNKLEGIQRRAARFIASDFSSEPGFMTNLLNELNLAPLVDRRKQSRLILFSKGVFGQAHIPIDRLHHPLRKTRQMHDLHFCNLYARSNCYKFSFLPQTVKDWNSLPESVINAASTNKDPVSIITKFLSKV</sequence>
<evidence type="ECO:0000313" key="8">
    <source>
        <dbReference type="Proteomes" id="UP001152320"/>
    </source>
</evidence>
<dbReference type="InterPro" id="IPR043502">
    <property type="entry name" value="DNA/RNA_pol_sf"/>
</dbReference>
<dbReference type="PROSITE" id="PS50878">
    <property type="entry name" value="RT_POL"/>
    <property type="match status" value="1"/>
</dbReference>
<evidence type="ECO:0000256" key="1">
    <source>
        <dbReference type="ARBA" id="ARBA00022723"/>
    </source>
</evidence>
<dbReference type="InterPro" id="IPR019787">
    <property type="entry name" value="Znf_PHD-finger"/>
</dbReference>
<feature type="domain" description="Reverse transcriptase" evidence="6">
    <location>
        <begin position="636"/>
        <end position="902"/>
    </location>
</feature>
<keyword evidence="8" id="KW-1185">Reference proteome</keyword>
<dbReference type="OrthoDB" id="10056483at2759"/>
<dbReference type="InterPro" id="IPR001965">
    <property type="entry name" value="Znf_PHD"/>
</dbReference>
<dbReference type="AlphaFoldDB" id="A0A9Q0YJQ5"/>
<dbReference type="GO" id="GO:0004519">
    <property type="term" value="F:endonuclease activity"/>
    <property type="evidence" value="ECO:0007669"/>
    <property type="project" value="InterPro"/>
</dbReference>
<dbReference type="InterPro" id="IPR000477">
    <property type="entry name" value="RT_dom"/>
</dbReference>
<dbReference type="InterPro" id="IPR005135">
    <property type="entry name" value="Endo/exonuclease/phosphatase"/>
</dbReference>
<dbReference type="InterPro" id="IPR036691">
    <property type="entry name" value="Endo/exonu/phosph_ase_sf"/>
</dbReference>
<keyword evidence="2 4" id="KW-0863">Zinc-finger</keyword>
<dbReference type="CDD" id="cd01650">
    <property type="entry name" value="RT_nLTR_like"/>
    <property type="match status" value="1"/>
</dbReference>
<evidence type="ECO:0000259" key="5">
    <source>
        <dbReference type="PROSITE" id="PS50016"/>
    </source>
</evidence>
<accession>A0A9Q0YJQ5</accession>
<dbReference type="InterPro" id="IPR011011">
    <property type="entry name" value="Znf_FYVE_PHD"/>
</dbReference>
<dbReference type="SUPFAM" id="SSF56672">
    <property type="entry name" value="DNA/RNA polymerases"/>
    <property type="match status" value="1"/>
</dbReference>
<dbReference type="GO" id="GO:0003677">
    <property type="term" value="F:DNA binding"/>
    <property type="evidence" value="ECO:0007669"/>
    <property type="project" value="InterPro"/>
</dbReference>
<evidence type="ECO:0000256" key="3">
    <source>
        <dbReference type="ARBA" id="ARBA00022833"/>
    </source>
</evidence>